<evidence type="ECO:0000313" key="1">
    <source>
        <dbReference type="EMBL" id="EXI63878.1"/>
    </source>
</evidence>
<reference evidence="1" key="1">
    <citation type="submission" date="2014-02" db="EMBL/GenBank/DDBJ databases">
        <title>Expanding our view of genomic diversity in Candidatus Accumulibacter clades.</title>
        <authorList>
            <person name="Skennerton C.T."/>
            <person name="Barr J.J."/>
            <person name="Slater F.R."/>
            <person name="Bond P.L."/>
            <person name="Tyson G.W."/>
        </authorList>
    </citation>
    <scope>NUCLEOTIDE SEQUENCE [LARGE SCALE GENOMIC DNA]</scope>
</reference>
<proteinExistence type="predicted"/>
<dbReference type="STRING" id="1454001.AW08_03866"/>
<protein>
    <submittedName>
        <fullName evidence="1">Phage protein D</fullName>
    </submittedName>
</protein>
<sequence length="198" mass="20611">MPVETSVSRAAVYRARPTLRLAGQEDLRASELLIGMRIEESEGGMTRAELRFSNWASTTDGNAEYAFEDGSRIALGTAIEVYSGDESQPRELFRGVVSGLEADFAPGAPPELVVLAEDALGGARMARRSKVYSDMSPADVVSAVAGELGLRPSVQGLSAPTGATSLSCGGCSAVSTATCRSSATSCRWRRAATSGAAN</sequence>
<dbReference type="Proteomes" id="UP000020218">
    <property type="component" value="Unassembled WGS sequence"/>
</dbReference>
<dbReference type="EMBL" id="JFAX01000045">
    <property type="protein sequence ID" value="EXI63878.1"/>
    <property type="molecule type" value="Genomic_DNA"/>
</dbReference>
<name>A0A011M2U5_9PROT</name>
<dbReference type="SUPFAM" id="SSF69279">
    <property type="entry name" value="Phage tail proteins"/>
    <property type="match status" value="1"/>
</dbReference>
<keyword evidence="2" id="KW-1185">Reference proteome</keyword>
<evidence type="ECO:0000313" key="2">
    <source>
        <dbReference type="Proteomes" id="UP000020218"/>
    </source>
</evidence>
<organism evidence="1 2">
    <name type="scientific">Candidatus Accumulibacter adjunctus</name>
    <dbReference type="NCBI Taxonomy" id="1454001"/>
    <lineage>
        <taxon>Bacteria</taxon>
        <taxon>Pseudomonadati</taxon>
        <taxon>Pseudomonadota</taxon>
        <taxon>Betaproteobacteria</taxon>
        <taxon>Candidatus Accumulibacter</taxon>
    </lineage>
</organism>
<dbReference type="AlphaFoldDB" id="A0A011M2U5"/>
<dbReference type="PATRIC" id="fig|1454001.3.peg.3897"/>
<comment type="caution">
    <text evidence="1">The sequence shown here is derived from an EMBL/GenBank/DDBJ whole genome shotgun (WGS) entry which is preliminary data.</text>
</comment>
<gene>
    <name evidence="1" type="ORF">AW08_03866</name>
</gene>
<accession>A0A011M2U5</accession>